<organism evidence="2 3">
    <name type="scientific">Granulicella aggregans</name>
    <dbReference type="NCBI Taxonomy" id="474949"/>
    <lineage>
        <taxon>Bacteria</taxon>
        <taxon>Pseudomonadati</taxon>
        <taxon>Acidobacteriota</taxon>
        <taxon>Terriglobia</taxon>
        <taxon>Terriglobales</taxon>
        <taxon>Acidobacteriaceae</taxon>
        <taxon>Granulicella</taxon>
    </lineage>
</organism>
<evidence type="ECO:0000256" key="1">
    <source>
        <dbReference type="SAM" id="Phobius"/>
    </source>
</evidence>
<protein>
    <submittedName>
        <fullName evidence="2">Uncharacterized protein</fullName>
    </submittedName>
</protein>
<feature type="transmembrane region" description="Helical" evidence="1">
    <location>
        <begin position="179"/>
        <end position="198"/>
    </location>
</feature>
<comment type="caution">
    <text evidence="2">The sequence shown here is derived from an EMBL/GenBank/DDBJ whole genome shotgun (WGS) entry which is preliminary data.</text>
</comment>
<dbReference type="Proteomes" id="UP000540989">
    <property type="component" value="Unassembled WGS sequence"/>
</dbReference>
<evidence type="ECO:0000313" key="3">
    <source>
        <dbReference type="Proteomes" id="UP000540989"/>
    </source>
</evidence>
<keyword evidence="3" id="KW-1185">Reference proteome</keyword>
<keyword evidence="1" id="KW-1133">Transmembrane helix</keyword>
<reference evidence="2 3" key="1">
    <citation type="submission" date="2020-08" db="EMBL/GenBank/DDBJ databases">
        <title>Genomic Encyclopedia of Type Strains, Phase IV (KMG-V): Genome sequencing to study the core and pangenomes of soil and plant-associated prokaryotes.</title>
        <authorList>
            <person name="Whitman W."/>
        </authorList>
    </citation>
    <scope>NUCLEOTIDE SEQUENCE [LARGE SCALE GENOMIC DNA]</scope>
    <source>
        <strain evidence="2 3">M8UP14</strain>
    </source>
</reference>
<name>A0A7W8E6L9_9BACT</name>
<keyword evidence="1" id="KW-0812">Transmembrane</keyword>
<dbReference type="EMBL" id="JACHIP010000014">
    <property type="protein sequence ID" value="MBB5060469.1"/>
    <property type="molecule type" value="Genomic_DNA"/>
</dbReference>
<sequence length="448" mass="48976">MITEHATGHPNGVVGQADVLVALDQILASRPFRTSNQCSGLLRYIVKHSLAGEDNLLRERVIGAELFGRPADYETSEDPVVRLRVSDVRKRLAQYYLSARDQREVQIEIPSGSYRATFHWNAEAPATRSLRETEALPGELIPEPDSALPTGLTIHPVAVEVAPFEATDVPLHSRRGARVAVAAGALLLLIALCVVALIHARSPNRAFRAFWAPWIGSSKPVLISIGSNAVYRFQWDYVDRYAREHGLEASGQEFYIPLKHGDLIPADELQPAYNSFVAIADVSAISDITTALTKQSVPFQERFPDDISFAELRSNPSVLVGGFNNPMTIELTKSLPFVMRSGSEIIETEKPNRRWALHIHVGSHDTADYAIVTRLAGNSDEPPLMSVAGLGGFGTQGAAQLVADPSAVAALVSGLPKGWERKNLQIVIGLKISDYKIVSREVVATRVW</sequence>
<proteinExistence type="predicted"/>
<dbReference type="AlphaFoldDB" id="A0A7W8E6L9"/>
<dbReference type="RefSeq" id="WP_221313149.1">
    <property type="nucleotide sequence ID" value="NZ_JACHIP010000014.1"/>
</dbReference>
<keyword evidence="1" id="KW-0472">Membrane</keyword>
<gene>
    <name evidence="2" type="ORF">HDF16_005205</name>
</gene>
<accession>A0A7W8E6L9</accession>
<evidence type="ECO:0000313" key="2">
    <source>
        <dbReference type="EMBL" id="MBB5060469.1"/>
    </source>
</evidence>